<sequence length="339" mass="39379">MTEPKLNTSASTRRIMELLEKLDSGALIPRPDFQRRLVWDQKDKNEFLRTVLKSYPFPEIYLAVMAADLETAKSTEALVDGQQRITTIHQYFKGSLALKLEKDILPYQALSKEQKTEFLNYQVAVRNLGIADIEIVRDVFKRINRTSHGLNKMERQNAEFQGALKRLGERVADSYVFEKYNVFSDREVRRMSDIVFSLSLLITMMSTYFHRESEVQPYLEKYNDELPEAEDLLKRFAKVVAVLRVIRLPKELRVWKKADLFVLIIELDRIVNLEKIALNLQTLRTLLLDFYSAVDKEMKSSSGDQSLQKYFKTTVQATADRTNRIGRAEVLRAILLKAT</sequence>
<evidence type="ECO:0000259" key="1">
    <source>
        <dbReference type="Pfam" id="PF03235"/>
    </source>
</evidence>
<comment type="caution">
    <text evidence="2">The sequence shown here is derived from an EMBL/GenBank/DDBJ whole genome shotgun (WGS) entry which is preliminary data.</text>
</comment>
<dbReference type="Proteomes" id="UP001148932">
    <property type="component" value="Unassembled WGS sequence"/>
</dbReference>
<proteinExistence type="predicted"/>
<organism evidence="2 3">
    <name type="scientific">Acidovorax benzenivorans</name>
    <dbReference type="NCBI Taxonomy" id="2987520"/>
    <lineage>
        <taxon>Bacteria</taxon>
        <taxon>Pseudomonadati</taxon>
        <taxon>Pseudomonadota</taxon>
        <taxon>Betaproteobacteria</taxon>
        <taxon>Burkholderiales</taxon>
        <taxon>Comamonadaceae</taxon>
        <taxon>Acidovorax</taxon>
    </lineage>
</organism>
<dbReference type="EMBL" id="JAPCKI010000017">
    <property type="protein sequence ID" value="MDD2179932.1"/>
    <property type="molecule type" value="Genomic_DNA"/>
</dbReference>
<dbReference type="PANTHER" id="PTHR39639:SF1">
    <property type="entry name" value="DUF262 DOMAIN-CONTAINING PROTEIN"/>
    <property type="match status" value="1"/>
</dbReference>
<dbReference type="Pfam" id="PF03235">
    <property type="entry name" value="GmrSD_N"/>
    <property type="match status" value="1"/>
</dbReference>
<feature type="domain" description="GmrSD restriction endonucleases N-terminal" evidence="1">
    <location>
        <begin position="17"/>
        <end position="158"/>
    </location>
</feature>
<reference evidence="2" key="1">
    <citation type="submission" date="2022-10" db="EMBL/GenBank/DDBJ databases">
        <title>Description of microaerobic benzene degrading bacteria.</title>
        <authorList>
            <person name="Bedics A."/>
            <person name="Tancsics A."/>
            <person name="Banerjee S."/>
        </authorList>
    </citation>
    <scope>NUCLEOTIDE SEQUENCE</scope>
    <source>
        <strain evidence="2">D2M1</strain>
    </source>
</reference>
<name>A0ABT5S3P5_9BURK</name>
<protein>
    <submittedName>
        <fullName evidence="2">DUF262 domain-containing protein</fullName>
    </submittedName>
</protein>
<evidence type="ECO:0000313" key="3">
    <source>
        <dbReference type="Proteomes" id="UP001148932"/>
    </source>
</evidence>
<dbReference type="PANTHER" id="PTHR39639">
    <property type="entry name" value="CHROMOSOME 16, WHOLE GENOME SHOTGUN SEQUENCE"/>
    <property type="match status" value="1"/>
</dbReference>
<accession>A0ABT5S3P5</accession>
<keyword evidence="3" id="KW-1185">Reference proteome</keyword>
<gene>
    <name evidence="2" type="ORF">OIN59_21030</name>
</gene>
<evidence type="ECO:0000313" key="2">
    <source>
        <dbReference type="EMBL" id="MDD2179932.1"/>
    </source>
</evidence>
<dbReference type="RefSeq" id="WP_274113527.1">
    <property type="nucleotide sequence ID" value="NZ_JAPCKI010000017.1"/>
</dbReference>
<dbReference type="InterPro" id="IPR004919">
    <property type="entry name" value="GmrSD_N"/>
</dbReference>